<dbReference type="InterPro" id="IPR036179">
    <property type="entry name" value="Ig-like_dom_sf"/>
</dbReference>
<dbReference type="InterPro" id="IPR036058">
    <property type="entry name" value="Kazal_dom_sf"/>
</dbReference>
<name>A0AAN9V8H4_9ORTH</name>
<dbReference type="SUPFAM" id="SSF57184">
    <property type="entry name" value="Growth factor receptor domain"/>
    <property type="match status" value="1"/>
</dbReference>
<evidence type="ECO:0000313" key="10">
    <source>
        <dbReference type="Proteomes" id="UP001378592"/>
    </source>
</evidence>
<evidence type="ECO:0000259" key="8">
    <source>
        <dbReference type="PROSITE" id="PS51465"/>
    </source>
</evidence>
<dbReference type="GO" id="GO:0005520">
    <property type="term" value="F:insulin-like growth factor binding"/>
    <property type="evidence" value="ECO:0007669"/>
    <property type="project" value="InterPro"/>
</dbReference>
<feature type="domain" description="Kazal-like" evidence="8">
    <location>
        <begin position="113"/>
        <end position="159"/>
    </location>
</feature>
<dbReference type="PANTHER" id="PTHR14186:SF19">
    <property type="entry name" value="INSULIN-LIKE GROWTH FACTOR-BINDING PROTEIN 7"/>
    <property type="match status" value="1"/>
</dbReference>
<keyword evidence="2" id="KW-0964">Secreted</keyword>
<evidence type="ECO:0000256" key="6">
    <source>
        <dbReference type="SAM" id="SignalP"/>
    </source>
</evidence>
<dbReference type="Proteomes" id="UP001378592">
    <property type="component" value="Unassembled WGS sequence"/>
</dbReference>
<keyword evidence="4" id="KW-1015">Disulfide bond</keyword>
<evidence type="ECO:0000313" key="9">
    <source>
        <dbReference type="EMBL" id="KAK7793543.1"/>
    </source>
</evidence>
<dbReference type="InterPro" id="IPR013783">
    <property type="entry name" value="Ig-like_fold"/>
</dbReference>
<comment type="caution">
    <text evidence="9">The sequence shown here is derived from an EMBL/GenBank/DDBJ whole genome shotgun (WGS) entry which is preliminary data.</text>
</comment>
<dbReference type="SMART" id="SM00280">
    <property type="entry name" value="KAZAL"/>
    <property type="match status" value="1"/>
</dbReference>
<dbReference type="InterPro" id="IPR011390">
    <property type="entry name" value="IGFBP_rP_mac25"/>
</dbReference>
<dbReference type="PANTHER" id="PTHR14186">
    <property type="entry name" value="INSULIN-LIKE GROWTH FACTOR BINDING PROTEIN-RELATED"/>
    <property type="match status" value="1"/>
</dbReference>
<evidence type="ECO:0000256" key="5">
    <source>
        <dbReference type="ARBA" id="ARBA00023319"/>
    </source>
</evidence>
<dbReference type="Gene3D" id="2.60.40.10">
    <property type="entry name" value="Immunoglobulins"/>
    <property type="match status" value="1"/>
</dbReference>
<dbReference type="SUPFAM" id="SSF48726">
    <property type="entry name" value="Immunoglobulin"/>
    <property type="match status" value="1"/>
</dbReference>
<dbReference type="GO" id="GO:0001558">
    <property type="term" value="P:regulation of cell growth"/>
    <property type="evidence" value="ECO:0007669"/>
    <property type="project" value="InterPro"/>
</dbReference>
<dbReference type="SUPFAM" id="SSF100895">
    <property type="entry name" value="Kazal-type serine protease inhibitors"/>
    <property type="match status" value="1"/>
</dbReference>
<dbReference type="Gene3D" id="3.30.60.30">
    <property type="match status" value="1"/>
</dbReference>
<keyword evidence="10" id="KW-1185">Reference proteome</keyword>
<dbReference type="InterPro" id="IPR009030">
    <property type="entry name" value="Growth_fac_rcpt_cys_sf"/>
</dbReference>
<organism evidence="9 10">
    <name type="scientific">Gryllus longicercus</name>
    <dbReference type="NCBI Taxonomy" id="2509291"/>
    <lineage>
        <taxon>Eukaryota</taxon>
        <taxon>Metazoa</taxon>
        <taxon>Ecdysozoa</taxon>
        <taxon>Arthropoda</taxon>
        <taxon>Hexapoda</taxon>
        <taxon>Insecta</taxon>
        <taxon>Pterygota</taxon>
        <taxon>Neoptera</taxon>
        <taxon>Polyneoptera</taxon>
        <taxon>Orthoptera</taxon>
        <taxon>Ensifera</taxon>
        <taxon>Gryllidea</taxon>
        <taxon>Grylloidea</taxon>
        <taxon>Gryllidae</taxon>
        <taxon>Gryllinae</taxon>
        <taxon>Gryllus</taxon>
    </lineage>
</organism>
<dbReference type="PROSITE" id="PS51465">
    <property type="entry name" value="KAZAL_2"/>
    <property type="match status" value="1"/>
</dbReference>
<feature type="signal peptide" evidence="6">
    <location>
        <begin position="1"/>
        <end position="16"/>
    </location>
</feature>
<gene>
    <name evidence="9" type="ORF">R5R35_000384</name>
</gene>
<comment type="subcellular location">
    <subcellularLocation>
        <location evidence="1">Secreted</location>
    </subcellularLocation>
</comment>
<dbReference type="GO" id="GO:0005576">
    <property type="term" value="C:extracellular region"/>
    <property type="evidence" value="ECO:0007669"/>
    <property type="project" value="UniProtKB-SubCell"/>
</dbReference>
<proteinExistence type="predicted"/>
<dbReference type="Pfam" id="PF07648">
    <property type="entry name" value="Kazal_2"/>
    <property type="match status" value="1"/>
</dbReference>
<dbReference type="InterPro" id="IPR000867">
    <property type="entry name" value="IGFBP-like"/>
</dbReference>
<feature type="chain" id="PRO_5042934096" evidence="6">
    <location>
        <begin position="17"/>
        <end position="263"/>
    </location>
</feature>
<evidence type="ECO:0000256" key="4">
    <source>
        <dbReference type="ARBA" id="ARBA00023157"/>
    </source>
</evidence>
<evidence type="ECO:0000256" key="3">
    <source>
        <dbReference type="ARBA" id="ARBA00022729"/>
    </source>
</evidence>
<feature type="domain" description="IGFBP N-terminal" evidence="7">
    <location>
        <begin position="26"/>
        <end position="113"/>
    </location>
</feature>
<evidence type="ECO:0000256" key="2">
    <source>
        <dbReference type="ARBA" id="ARBA00022525"/>
    </source>
</evidence>
<dbReference type="AlphaFoldDB" id="A0AAN9V8H4"/>
<evidence type="ECO:0000259" key="7">
    <source>
        <dbReference type="PROSITE" id="PS51323"/>
    </source>
</evidence>
<dbReference type="InterPro" id="IPR002350">
    <property type="entry name" value="Kazal_dom"/>
</dbReference>
<dbReference type="CDD" id="cd00104">
    <property type="entry name" value="KAZAL_FS"/>
    <property type="match status" value="1"/>
</dbReference>
<dbReference type="PROSITE" id="PS51323">
    <property type="entry name" value="IGFBP_N_2"/>
    <property type="match status" value="1"/>
</dbReference>
<dbReference type="EMBL" id="JAZDUA010000373">
    <property type="protein sequence ID" value="KAK7793543.1"/>
    <property type="molecule type" value="Genomic_DNA"/>
</dbReference>
<dbReference type="GO" id="GO:0009966">
    <property type="term" value="P:regulation of signal transduction"/>
    <property type="evidence" value="ECO:0007669"/>
    <property type="project" value="TreeGrafter"/>
</dbReference>
<sequence>MSPLWVLCALALAAGAAPPPLVGEGEGAPCPRCDPAACPPEASACPFGLVAPDPCGCCAQGVCGGAEGDKCFDRRLPLPEDALRFGPCGDMLRCELRRDLKPRDEPEATCVCQEQRPVCGTDNRTYDDECQLRREAVRARPAGAALAPLALKHEGPCASAPWVISGPADQHSSVHSSLALDCEVKGYPTPNIIWEFKGEDGSFKVLPSDDLYVAVQVRGGPEPFMATSWVADRGPAPLRLGHLHVRGGQQRGHRPRLRTVSAR</sequence>
<accession>A0AAN9V8H4</accession>
<reference evidence="9 10" key="1">
    <citation type="submission" date="2024-03" db="EMBL/GenBank/DDBJ databases">
        <title>The genome assembly and annotation of the cricket Gryllus longicercus Weissman &amp; Gray.</title>
        <authorList>
            <person name="Szrajer S."/>
            <person name="Gray D."/>
            <person name="Ylla G."/>
        </authorList>
    </citation>
    <scope>NUCLEOTIDE SEQUENCE [LARGE SCALE GENOMIC DNA]</scope>
    <source>
        <strain evidence="9">DAG 2021-001</strain>
        <tissue evidence="9">Whole body minus gut</tissue>
    </source>
</reference>
<keyword evidence="5" id="KW-0393">Immunoglobulin domain</keyword>
<dbReference type="Gene3D" id="4.10.40.20">
    <property type="match status" value="1"/>
</dbReference>
<keyword evidence="3 6" id="KW-0732">Signal</keyword>
<protein>
    <submittedName>
        <fullName evidence="9">Uncharacterized protein</fullName>
    </submittedName>
</protein>
<evidence type="ECO:0000256" key="1">
    <source>
        <dbReference type="ARBA" id="ARBA00004613"/>
    </source>
</evidence>